<dbReference type="PANTHER" id="PTHR35093">
    <property type="entry name" value="OUTER MEMBRANE PROTEIN NMB0088-RELATED"/>
    <property type="match status" value="1"/>
</dbReference>
<keyword evidence="8" id="KW-1133">Transmembrane helix</keyword>
<evidence type="ECO:0000256" key="1">
    <source>
        <dbReference type="ARBA" id="ARBA00004571"/>
    </source>
</evidence>
<feature type="transmembrane region" description="Helical" evidence="8">
    <location>
        <begin position="30"/>
        <end position="49"/>
    </location>
</feature>
<sequence>MVGGCTAVNAACGAFIVFRLFLWGMDMKKLYVVLAVCLLWACQVTTAGAEGFALTEWSSRGLSLAGGMVGRADDPSAIAYNAAGITQLPGTHVMGGFAAIAPMGTIDLDLADGSHTSTTTKPHIWAAPHAYITHQLNDRFWLGLGLFSRFGLGNEFADNWTGRYNLTNINFQTFSLVPTVALKVNDVLSLSAGVEIMHASFAMGQQIPSMQYIGYFPSKGEDSKMTLNGTGWGVGAQLGAHFRMTDELSLGFSYKSPVTLNIAGTADFSRHHSNMLADQGQVPHTIDTDVHSTVHLPDSFAVGLAYRPLENLSFEVGTVFTRWSTYDSMNIYFDSDFQSINHKKWRDGWNFNASVEYEPLDWLALRAGFWYETPVTNESHADFMVPSHGRTGVSVGAGFQWGNWTLDLAYAHLWVHSLDYSETDAAGIRSSVGNVSSGNSRNTVANIYSATIGYTF</sequence>
<protein>
    <submittedName>
        <fullName evidence="9">Outer membrane protein transport protein, Ompp1/FadL/TodX family</fullName>
    </submittedName>
</protein>
<organism evidence="9 10">
    <name type="scientific">Desulfovibrio piger ATCC 29098</name>
    <dbReference type="NCBI Taxonomy" id="411464"/>
    <lineage>
        <taxon>Bacteria</taxon>
        <taxon>Pseudomonadati</taxon>
        <taxon>Thermodesulfobacteriota</taxon>
        <taxon>Desulfovibrionia</taxon>
        <taxon>Desulfovibrionales</taxon>
        <taxon>Desulfovibrionaceae</taxon>
        <taxon>Desulfovibrio</taxon>
    </lineage>
</organism>
<dbReference type="EMBL" id="ABXU01000021">
    <property type="protein sequence ID" value="EEB34576.1"/>
    <property type="molecule type" value="Genomic_DNA"/>
</dbReference>
<comment type="subcellular location">
    <subcellularLocation>
        <location evidence="1">Cell outer membrane</location>
        <topology evidence="1">Multi-pass membrane protein</topology>
    </subcellularLocation>
</comment>
<evidence type="ECO:0000313" key="10">
    <source>
        <dbReference type="Proteomes" id="UP000003676"/>
    </source>
</evidence>
<proteinExistence type="inferred from homology"/>
<dbReference type="InterPro" id="IPR005017">
    <property type="entry name" value="OMPP1/FadL/TodX"/>
</dbReference>
<evidence type="ECO:0000313" key="9">
    <source>
        <dbReference type="EMBL" id="EEB34576.1"/>
    </source>
</evidence>
<evidence type="ECO:0000256" key="3">
    <source>
        <dbReference type="ARBA" id="ARBA00022452"/>
    </source>
</evidence>
<evidence type="ECO:0000256" key="7">
    <source>
        <dbReference type="ARBA" id="ARBA00023237"/>
    </source>
</evidence>
<dbReference type="HOGENOM" id="CLU_035981_2_1_7"/>
<reference evidence="9 10" key="2">
    <citation type="submission" date="2008-10" db="EMBL/GenBank/DDBJ databases">
        <authorList>
            <person name="Fulton L."/>
            <person name="Clifton S."/>
            <person name="Fulton B."/>
            <person name="Xu J."/>
            <person name="Minx P."/>
            <person name="Pepin K.H."/>
            <person name="Johnson M."/>
            <person name="Bhonagiri V."/>
            <person name="Nash W.E."/>
            <person name="Mardis E.R."/>
            <person name="Wilson R.K."/>
        </authorList>
    </citation>
    <scope>NUCLEOTIDE SEQUENCE [LARGE SCALE GENOMIC DNA]</scope>
    <source>
        <strain evidence="9 10">ATCC 29098</strain>
    </source>
</reference>
<dbReference type="AlphaFoldDB" id="B6WQW9"/>
<evidence type="ECO:0000256" key="8">
    <source>
        <dbReference type="SAM" id="Phobius"/>
    </source>
</evidence>
<keyword evidence="6 8" id="KW-0472">Membrane</keyword>
<dbReference type="PANTHER" id="PTHR35093:SF8">
    <property type="entry name" value="OUTER MEMBRANE PROTEIN NMB0088-RELATED"/>
    <property type="match status" value="1"/>
</dbReference>
<dbReference type="Gene3D" id="2.40.160.60">
    <property type="entry name" value="Outer membrane protein transport protein (OMPP1/FadL/TodX)"/>
    <property type="match status" value="1"/>
</dbReference>
<gene>
    <name evidence="9" type="ORF">DESPIG_00449</name>
</gene>
<dbReference type="Pfam" id="PF03349">
    <property type="entry name" value="Toluene_X"/>
    <property type="match status" value="1"/>
</dbReference>
<keyword evidence="7" id="KW-0998">Cell outer membrane</keyword>
<name>B6WQW9_9BACT</name>
<evidence type="ECO:0000256" key="4">
    <source>
        <dbReference type="ARBA" id="ARBA00022692"/>
    </source>
</evidence>
<reference evidence="9 10" key="1">
    <citation type="submission" date="2008-10" db="EMBL/GenBank/DDBJ databases">
        <title>Draft genome sequence of Desulvovibrio piger (ATCC 29098).</title>
        <authorList>
            <person name="Sudarsanam P."/>
            <person name="Ley R."/>
            <person name="Guruge J."/>
            <person name="Turnbaugh P.J."/>
            <person name="Mahowald M."/>
            <person name="Liep D."/>
            <person name="Gordon J."/>
        </authorList>
    </citation>
    <scope>NUCLEOTIDE SEQUENCE [LARGE SCALE GENOMIC DNA]</scope>
    <source>
        <strain evidence="9 10">ATCC 29098</strain>
    </source>
</reference>
<dbReference type="GO" id="GO:0009279">
    <property type="term" value="C:cell outer membrane"/>
    <property type="evidence" value="ECO:0007669"/>
    <property type="project" value="UniProtKB-SubCell"/>
</dbReference>
<accession>B6WQW9</accession>
<dbReference type="Proteomes" id="UP000003676">
    <property type="component" value="Unassembled WGS sequence"/>
</dbReference>
<dbReference type="SUPFAM" id="SSF56935">
    <property type="entry name" value="Porins"/>
    <property type="match status" value="1"/>
</dbReference>
<keyword evidence="3" id="KW-1134">Transmembrane beta strand</keyword>
<feature type="transmembrane region" description="Helical" evidence="8">
    <location>
        <begin position="6"/>
        <end position="23"/>
    </location>
</feature>
<comment type="similarity">
    <text evidence="2">Belongs to the OmpP1/FadL family.</text>
</comment>
<keyword evidence="4 8" id="KW-0812">Transmembrane</keyword>
<comment type="caution">
    <text evidence="9">The sequence shown here is derived from an EMBL/GenBank/DDBJ whole genome shotgun (WGS) entry which is preliminary data.</text>
</comment>
<evidence type="ECO:0000256" key="5">
    <source>
        <dbReference type="ARBA" id="ARBA00022729"/>
    </source>
</evidence>
<keyword evidence="5" id="KW-0732">Signal</keyword>
<dbReference type="eggNOG" id="COG2067">
    <property type="taxonomic scope" value="Bacteria"/>
</dbReference>
<evidence type="ECO:0000256" key="2">
    <source>
        <dbReference type="ARBA" id="ARBA00008163"/>
    </source>
</evidence>
<evidence type="ECO:0000256" key="6">
    <source>
        <dbReference type="ARBA" id="ARBA00023136"/>
    </source>
</evidence>
<dbReference type="GO" id="GO:0015483">
    <property type="term" value="F:long-chain fatty acid transporting porin activity"/>
    <property type="evidence" value="ECO:0007669"/>
    <property type="project" value="TreeGrafter"/>
</dbReference>